<proteinExistence type="predicted"/>
<dbReference type="PANTHER" id="PTHR33103:SF19">
    <property type="entry name" value="OS09G0544700 PROTEIN"/>
    <property type="match status" value="1"/>
</dbReference>
<accession>A0AAQ3RG79</accession>
<name>A0AAQ3RG79_VIGMU</name>
<dbReference type="Proteomes" id="UP001374535">
    <property type="component" value="Chromosome 10"/>
</dbReference>
<keyword evidence="2" id="KW-1185">Reference proteome</keyword>
<protein>
    <submittedName>
        <fullName evidence="1">Uncharacterized protein</fullName>
    </submittedName>
</protein>
<evidence type="ECO:0000313" key="1">
    <source>
        <dbReference type="EMBL" id="WVY92816.1"/>
    </source>
</evidence>
<sequence>MTYSSSKLILKLLIDSKYEKVLFVEASKAVVDFFFNLLCLSIGTVIRIFNKNQMVGSLTNLYESVENLDETYMQPDQHKDLLMKPSAPMSSPISGPLPSVKDSSSTKFTNVFYMCPCHGGYVTCDNTTCCPDRYCGSTMNMVVCFVGEKGVKLLKASLQSNTVLTDVFLKGNVINNVILK</sequence>
<dbReference type="InterPro" id="IPR007750">
    <property type="entry name" value="DUF674"/>
</dbReference>
<organism evidence="1 2">
    <name type="scientific">Vigna mungo</name>
    <name type="common">Black gram</name>
    <name type="synonym">Phaseolus mungo</name>
    <dbReference type="NCBI Taxonomy" id="3915"/>
    <lineage>
        <taxon>Eukaryota</taxon>
        <taxon>Viridiplantae</taxon>
        <taxon>Streptophyta</taxon>
        <taxon>Embryophyta</taxon>
        <taxon>Tracheophyta</taxon>
        <taxon>Spermatophyta</taxon>
        <taxon>Magnoliopsida</taxon>
        <taxon>eudicotyledons</taxon>
        <taxon>Gunneridae</taxon>
        <taxon>Pentapetalae</taxon>
        <taxon>rosids</taxon>
        <taxon>fabids</taxon>
        <taxon>Fabales</taxon>
        <taxon>Fabaceae</taxon>
        <taxon>Papilionoideae</taxon>
        <taxon>50 kb inversion clade</taxon>
        <taxon>NPAAA clade</taxon>
        <taxon>indigoferoid/millettioid clade</taxon>
        <taxon>Phaseoleae</taxon>
        <taxon>Vigna</taxon>
    </lineage>
</organism>
<evidence type="ECO:0000313" key="2">
    <source>
        <dbReference type="Proteomes" id="UP001374535"/>
    </source>
</evidence>
<reference evidence="1 2" key="1">
    <citation type="journal article" date="2023" name="Life. Sci Alliance">
        <title>Evolutionary insights into 3D genome organization and epigenetic landscape of Vigna mungo.</title>
        <authorList>
            <person name="Junaid A."/>
            <person name="Singh B."/>
            <person name="Bhatia S."/>
        </authorList>
    </citation>
    <scope>NUCLEOTIDE SEQUENCE [LARGE SCALE GENOMIC DNA]</scope>
    <source>
        <strain evidence="1">Urdbean</strain>
    </source>
</reference>
<dbReference type="PANTHER" id="PTHR33103">
    <property type="entry name" value="OS01G0153900 PROTEIN"/>
    <property type="match status" value="1"/>
</dbReference>
<dbReference type="Pfam" id="PF05056">
    <property type="entry name" value="DUF674"/>
    <property type="match status" value="1"/>
</dbReference>
<gene>
    <name evidence="1" type="ORF">V8G54_031904</name>
</gene>
<dbReference type="AlphaFoldDB" id="A0AAQ3RG79"/>
<dbReference type="EMBL" id="CP144691">
    <property type="protein sequence ID" value="WVY92816.1"/>
    <property type="molecule type" value="Genomic_DNA"/>
</dbReference>